<accession>A0A3D8TAS3</accession>
<protein>
    <submittedName>
        <fullName evidence="2">Uncharacterized protein</fullName>
    </submittedName>
</protein>
<evidence type="ECO:0000313" key="2">
    <source>
        <dbReference type="EMBL" id="RDW94988.1"/>
    </source>
</evidence>
<dbReference type="OrthoDB" id="10313530at2759"/>
<keyword evidence="3" id="KW-1185">Reference proteome</keyword>
<organism evidence="2 3">
    <name type="scientific">Coleophoma crateriformis</name>
    <dbReference type="NCBI Taxonomy" id="565419"/>
    <lineage>
        <taxon>Eukaryota</taxon>
        <taxon>Fungi</taxon>
        <taxon>Dikarya</taxon>
        <taxon>Ascomycota</taxon>
        <taxon>Pezizomycotina</taxon>
        <taxon>Leotiomycetes</taxon>
        <taxon>Helotiales</taxon>
        <taxon>Dermateaceae</taxon>
        <taxon>Coleophoma</taxon>
    </lineage>
</organism>
<evidence type="ECO:0000256" key="1">
    <source>
        <dbReference type="SAM" id="MobiDB-lite"/>
    </source>
</evidence>
<evidence type="ECO:0000313" key="3">
    <source>
        <dbReference type="Proteomes" id="UP000256328"/>
    </source>
</evidence>
<gene>
    <name evidence="2" type="ORF">BP5796_00751</name>
</gene>
<comment type="caution">
    <text evidence="2">The sequence shown here is derived from an EMBL/GenBank/DDBJ whole genome shotgun (WGS) entry which is preliminary data.</text>
</comment>
<name>A0A3D8TAS3_9HELO</name>
<dbReference type="Proteomes" id="UP000256328">
    <property type="component" value="Unassembled WGS sequence"/>
</dbReference>
<feature type="compositionally biased region" description="Basic and acidic residues" evidence="1">
    <location>
        <begin position="25"/>
        <end position="47"/>
    </location>
</feature>
<dbReference type="EMBL" id="PDLN01000001">
    <property type="protein sequence ID" value="RDW94988.1"/>
    <property type="molecule type" value="Genomic_DNA"/>
</dbReference>
<proteinExistence type="predicted"/>
<feature type="region of interest" description="Disordered" evidence="1">
    <location>
        <begin position="1"/>
        <end position="47"/>
    </location>
</feature>
<reference evidence="2 3" key="1">
    <citation type="journal article" date="2018" name="IMA Fungus">
        <title>IMA Genome-F 9: Draft genome sequence of Annulohypoxylon stygium, Aspergillus mulundensis, Berkeleyomyces basicola (syn. Thielaviopsis basicola), Ceratocystis smalleyi, two Cercospora beticola strains, Coleophoma cylindrospora, Fusarium fracticaudum, Phialophora cf. hyalina, and Morchella septimelata.</title>
        <authorList>
            <person name="Wingfield B.D."/>
            <person name="Bills G.F."/>
            <person name="Dong Y."/>
            <person name="Huang W."/>
            <person name="Nel W.J."/>
            <person name="Swalarsk-Parry B.S."/>
            <person name="Vaghefi N."/>
            <person name="Wilken P.M."/>
            <person name="An Z."/>
            <person name="de Beer Z.W."/>
            <person name="De Vos L."/>
            <person name="Chen L."/>
            <person name="Duong T.A."/>
            <person name="Gao Y."/>
            <person name="Hammerbacher A."/>
            <person name="Kikkert J.R."/>
            <person name="Li Y."/>
            <person name="Li H."/>
            <person name="Li K."/>
            <person name="Li Q."/>
            <person name="Liu X."/>
            <person name="Ma X."/>
            <person name="Naidoo K."/>
            <person name="Pethybridge S.J."/>
            <person name="Sun J."/>
            <person name="Steenkamp E.T."/>
            <person name="van der Nest M.A."/>
            <person name="van Wyk S."/>
            <person name="Wingfield M.J."/>
            <person name="Xiong C."/>
            <person name="Yue Q."/>
            <person name="Zhang X."/>
        </authorList>
    </citation>
    <scope>NUCLEOTIDE SEQUENCE [LARGE SCALE GENOMIC DNA]</scope>
    <source>
        <strain evidence="2 3">BP5796</strain>
    </source>
</reference>
<sequence>MGFLNLKGQKHDTQSTGNSSYAQELPRKSEETHDDLKSDTKVESKAEDGYDLDLDDADVRFQLMFGDIKNPTAAELKEMDNFASCGPNLQKNLLMKKGIIKVPQKGRFQKMIDFLEPSLVIPKLGA</sequence>
<dbReference type="AlphaFoldDB" id="A0A3D8TAS3"/>